<gene>
    <name evidence="1" type="ORF">K458DRAFT_288535</name>
</gene>
<evidence type="ECO:0000313" key="1">
    <source>
        <dbReference type="EMBL" id="KAF2690675.1"/>
    </source>
</evidence>
<name>A0A6G1JKL3_9PLEO</name>
<dbReference type="EMBL" id="MU005570">
    <property type="protein sequence ID" value="KAF2690675.1"/>
    <property type="molecule type" value="Genomic_DNA"/>
</dbReference>
<dbReference type="Proteomes" id="UP000799291">
    <property type="component" value="Unassembled WGS sequence"/>
</dbReference>
<evidence type="ECO:0000313" key="2">
    <source>
        <dbReference type="Proteomes" id="UP000799291"/>
    </source>
</evidence>
<proteinExistence type="predicted"/>
<reference evidence="1" key="1">
    <citation type="journal article" date="2020" name="Stud. Mycol.">
        <title>101 Dothideomycetes genomes: a test case for predicting lifestyles and emergence of pathogens.</title>
        <authorList>
            <person name="Haridas S."/>
            <person name="Albert R."/>
            <person name="Binder M."/>
            <person name="Bloem J."/>
            <person name="Labutti K."/>
            <person name="Salamov A."/>
            <person name="Andreopoulos B."/>
            <person name="Baker S."/>
            <person name="Barry K."/>
            <person name="Bills G."/>
            <person name="Bluhm B."/>
            <person name="Cannon C."/>
            <person name="Castanera R."/>
            <person name="Culley D."/>
            <person name="Daum C."/>
            <person name="Ezra D."/>
            <person name="Gonzalez J."/>
            <person name="Henrissat B."/>
            <person name="Kuo A."/>
            <person name="Liang C."/>
            <person name="Lipzen A."/>
            <person name="Lutzoni F."/>
            <person name="Magnuson J."/>
            <person name="Mondo S."/>
            <person name="Nolan M."/>
            <person name="Ohm R."/>
            <person name="Pangilinan J."/>
            <person name="Park H.-J."/>
            <person name="Ramirez L."/>
            <person name="Alfaro M."/>
            <person name="Sun H."/>
            <person name="Tritt A."/>
            <person name="Yoshinaga Y."/>
            <person name="Zwiers L.-H."/>
            <person name="Turgeon B."/>
            <person name="Goodwin S."/>
            <person name="Spatafora J."/>
            <person name="Crous P."/>
            <person name="Grigoriev I."/>
        </authorList>
    </citation>
    <scope>NUCLEOTIDE SEQUENCE</scope>
    <source>
        <strain evidence="1">CBS 122367</strain>
    </source>
</reference>
<organism evidence="1 2">
    <name type="scientific">Lentithecium fluviatile CBS 122367</name>
    <dbReference type="NCBI Taxonomy" id="1168545"/>
    <lineage>
        <taxon>Eukaryota</taxon>
        <taxon>Fungi</taxon>
        <taxon>Dikarya</taxon>
        <taxon>Ascomycota</taxon>
        <taxon>Pezizomycotina</taxon>
        <taxon>Dothideomycetes</taxon>
        <taxon>Pleosporomycetidae</taxon>
        <taxon>Pleosporales</taxon>
        <taxon>Massarineae</taxon>
        <taxon>Lentitheciaceae</taxon>
        <taxon>Lentithecium</taxon>
    </lineage>
</organism>
<feature type="non-terminal residue" evidence="1">
    <location>
        <position position="1"/>
    </location>
</feature>
<dbReference type="OrthoDB" id="4324149at2759"/>
<accession>A0A6G1JKL3</accession>
<protein>
    <recommendedName>
        <fullName evidence="3">DDE-1 domain-containing protein</fullName>
    </recommendedName>
</protein>
<sequence>WFAGLPRDWIIKVSPNGWINNNLALAWLEYFDTHANPVGLYRLLIIRTLPAKMSKGGIAVAVAPAPCTRVTHSRSPS</sequence>
<evidence type="ECO:0008006" key="3">
    <source>
        <dbReference type="Google" id="ProtNLM"/>
    </source>
</evidence>
<dbReference type="AlphaFoldDB" id="A0A6G1JKL3"/>
<keyword evidence="2" id="KW-1185">Reference proteome</keyword>